<gene>
    <name evidence="4" type="ORF">GDO54_011358</name>
</gene>
<accession>A0AAV3AL00</accession>
<reference evidence="4" key="1">
    <citation type="thesis" date="2020" institute="ProQuest LLC" country="789 East Eisenhower Parkway, Ann Arbor, MI, USA">
        <title>Comparative Genomics and Chromosome Evolution.</title>
        <authorList>
            <person name="Mudd A.B."/>
        </authorList>
    </citation>
    <scope>NUCLEOTIDE SEQUENCE</scope>
    <source>
        <strain evidence="4">1538</strain>
        <tissue evidence="4">Blood</tissue>
    </source>
</reference>
<dbReference type="GO" id="GO:0070129">
    <property type="term" value="P:regulation of mitochondrial translation"/>
    <property type="evidence" value="ECO:0007669"/>
    <property type="project" value="TreeGrafter"/>
</dbReference>
<organism evidence="4 5">
    <name type="scientific">Pyxicephalus adspersus</name>
    <name type="common">African bullfrog</name>
    <dbReference type="NCBI Taxonomy" id="30357"/>
    <lineage>
        <taxon>Eukaryota</taxon>
        <taxon>Metazoa</taxon>
        <taxon>Chordata</taxon>
        <taxon>Craniata</taxon>
        <taxon>Vertebrata</taxon>
        <taxon>Euteleostomi</taxon>
        <taxon>Amphibia</taxon>
        <taxon>Batrachia</taxon>
        <taxon>Anura</taxon>
        <taxon>Neobatrachia</taxon>
        <taxon>Ranoidea</taxon>
        <taxon>Pyxicephalidae</taxon>
        <taxon>Pyxicephalinae</taxon>
        <taxon>Pyxicephalus</taxon>
    </lineage>
</organism>
<keyword evidence="1" id="KW-0677">Repeat</keyword>
<dbReference type="PANTHER" id="PTHR46669:SF1">
    <property type="entry name" value="LEUCINE-RICH PPR MOTIF-CONTAINING PROTEIN, MITOCHONDRIAL"/>
    <property type="match status" value="1"/>
</dbReference>
<dbReference type="PROSITE" id="PS51375">
    <property type="entry name" value="PPR"/>
    <property type="match status" value="2"/>
</dbReference>
<dbReference type="GO" id="GO:0005634">
    <property type="term" value="C:nucleus"/>
    <property type="evidence" value="ECO:0007669"/>
    <property type="project" value="TreeGrafter"/>
</dbReference>
<evidence type="ECO:0000313" key="5">
    <source>
        <dbReference type="Proteomes" id="UP001181693"/>
    </source>
</evidence>
<dbReference type="NCBIfam" id="TIGR00756">
    <property type="entry name" value="PPR"/>
    <property type="match status" value="2"/>
</dbReference>
<dbReference type="GO" id="GO:0005739">
    <property type="term" value="C:mitochondrion"/>
    <property type="evidence" value="ECO:0007669"/>
    <property type="project" value="TreeGrafter"/>
</dbReference>
<dbReference type="GO" id="GO:0003730">
    <property type="term" value="F:mRNA 3'-UTR binding"/>
    <property type="evidence" value="ECO:0007669"/>
    <property type="project" value="TreeGrafter"/>
</dbReference>
<feature type="repeat" description="PPR" evidence="2">
    <location>
        <begin position="219"/>
        <end position="253"/>
    </location>
</feature>
<sequence>MAALLAGARLVLRQGLRFLPAYSTVYRVLPAPVSVRYLHNSARFLTTALPDNGTVDVESVQSRDSPKTQPDGWSLHITGSKLKKNGRISKQHLLNTLENVCAAGKPSSNQAWFLLQACGSSMPEVPLAERTEIANTIWDRLQGMGVAFNEHHYNTLLKVYLENEHKFSPTEFLANMEANQIQANQSTYELLIAAYCHEGDIEGASKILGFMKSTDLPITEDVFSSLITGHARSGDMESAKNILSVMQGAGLVPRRGAYTALLCAYAEKGDIESINQTLLSCTTTPTDKGFLKVIYSLAKSGHSQLVPSIFDHMKNCTGYIQDVIKMCLALLTQGSGDTAILLAKKFLTVQPSDFDFSSQPGSFFLRHCVHLNLPAETIKNYAHEMASSELHHSPLQFALMCALEYGKKDLALNLIRTLKEEGLPVRPHYCWPLLASSSRKNDVQGKSLLFWWL</sequence>
<dbReference type="InterPro" id="IPR033490">
    <property type="entry name" value="LRP130"/>
</dbReference>
<evidence type="ECO:0000313" key="4">
    <source>
        <dbReference type="EMBL" id="DBA27189.1"/>
    </source>
</evidence>
<dbReference type="Pfam" id="PF17177">
    <property type="entry name" value="PPR_long"/>
    <property type="match status" value="1"/>
</dbReference>
<evidence type="ECO:0000256" key="1">
    <source>
        <dbReference type="ARBA" id="ARBA00022737"/>
    </source>
</evidence>
<protein>
    <recommendedName>
        <fullName evidence="3">PROP1-like PPR domain-containing protein</fullName>
    </recommendedName>
</protein>
<evidence type="ECO:0000256" key="2">
    <source>
        <dbReference type="PROSITE-ProRule" id="PRU00708"/>
    </source>
</evidence>
<dbReference type="InterPro" id="IPR011990">
    <property type="entry name" value="TPR-like_helical_dom_sf"/>
</dbReference>
<dbReference type="AlphaFoldDB" id="A0AAV3AL00"/>
<comment type="caution">
    <text evidence="4">The sequence shown here is derived from an EMBL/GenBank/DDBJ whole genome shotgun (WGS) entry which is preliminary data.</text>
</comment>
<evidence type="ECO:0000259" key="3">
    <source>
        <dbReference type="Pfam" id="PF17177"/>
    </source>
</evidence>
<dbReference type="InterPro" id="IPR002885">
    <property type="entry name" value="PPR_rpt"/>
</dbReference>
<feature type="repeat" description="PPR" evidence="2">
    <location>
        <begin position="184"/>
        <end position="218"/>
    </location>
</feature>
<dbReference type="EMBL" id="DYDO01000004">
    <property type="protein sequence ID" value="DBA27189.1"/>
    <property type="molecule type" value="Genomic_DNA"/>
</dbReference>
<keyword evidence="5" id="KW-1185">Reference proteome</keyword>
<dbReference type="PANTHER" id="PTHR46669">
    <property type="entry name" value="LEUCINE-RICH PPR MOTIF-CONTAINING PROTEIN, MITOCHONDRIAL"/>
    <property type="match status" value="1"/>
</dbReference>
<name>A0AAV3AL00_PYXAD</name>
<dbReference type="Gene3D" id="1.25.40.10">
    <property type="entry name" value="Tetratricopeptide repeat domain"/>
    <property type="match status" value="1"/>
</dbReference>
<dbReference type="InterPro" id="IPR033443">
    <property type="entry name" value="PROP1-like_PPR_dom"/>
</dbReference>
<feature type="domain" description="PROP1-like PPR" evidence="3">
    <location>
        <begin position="114"/>
        <end position="234"/>
    </location>
</feature>
<proteinExistence type="predicted"/>
<dbReference type="Proteomes" id="UP001181693">
    <property type="component" value="Unassembled WGS sequence"/>
</dbReference>